<dbReference type="InterPro" id="IPR007867">
    <property type="entry name" value="GMC_OxRtase_C"/>
</dbReference>
<dbReference type="SUPFAM" id="SSF54373">
    <property type="entry name" value="FAD-linked reductases, C-terminal domain"/>
    <property type="match status" value="1"/>
</dbReference>
<dbReference type="InterPro" id="IPR036188">
    <property type="entry name" value="FAD/NAD-bd_sf"/>
</dbReference>
<dbReference type="SUPFAM" id="SSF51905">
    <property type="entry name" value="FAD/NAD(P)-binding domain"/>
    <property type="match status" value="1"/>
</dbReference>
<keyword evidence="3" id="KW-0274">FAD</keyword>
<evidence type="ECO:0000256" key="4">
    <source>
        <dbReference type="ARBA" id="ARBA00023002"/>
    </source>
</evidence>
<evidence type="ECO:0000256" key="1">
    <source>
        <dbReference type="ARBA" id="ARBA00010790"/>
    </source>
</evidence>
<keyword evidence="8" id="KW-1185">Reference proteome</keyword>
<sequence length="534" mass="57151">MEHADVLIIGAGASGGVAAGALSGAGFDVLCLEQGSWPDRADYPAQRPTYELEARKQWSGSPNIRGNPADYPVDDSASDVAPLMFAGVGGSMVLYAGDWPRLLPSDFRVRTLDGVADDWPLRYADLQPFYERTDVAFGVSGVEGDPAYPEGTGPPLPPLPIGAIGTRMARAHDQLGWHWWPAAQAVLSAPYRGRRPCVQIGACMQGCPEGAKASTDLTHWPQAIAEGARLLTGARVSRIVMSPNGLASGAEFVRPDGTWDAAYADVVIVAANAIGTPRILLNSATAAHPDGLANSSGALGRRLMMHPFANVTGYFDDDMASWNGHVGAKIACYEFYETSPDRDFVRGAKWSLAPTGGPLNAAMPTRAGQDVWGRAHHDHVRRHLGRSISWGIFGEDLPDVDNRVTIDATLTDSSGIPAPKITYAVSENSRRLLDFHIARAVESLQTAGAYDTAVESLMRYSGWHLLGTARMGNDPQTSVVDQYGRTHDIPNLYIVDGSVFVTSGGVNPTSTITALALRSTEHMIANRRDQKVPA</sequence>
<reference evidence="8" key="2">
    <citation type="submission" date="2016-02" db="EMBL/GenBank/DDBJ databases">
        <title>Draft genome sequence of five rapidly growing Mycobacterium species.</title>
        <authorList>
            <person name="Katahira K."/>
            <person name="Gotou Y."/>
            <person name="Iida K."/>
            <person name="Ogura Y."/>
            <person name="Hayashi T."/>
        </authorList>
    </citation>
    <scope>NUCLEOTIDE SEQUENCE [LARGE SCALE GENOMIC DNA]</scope>
    <source>
        <strain evidence="8">JCM15654</strain>
    </source>
</reference>
<comment type="similarity">
    <text evidence="1">Belongs to the GMC oxidoreductase family.</text>
</comment>
<comment type="caution">
    <text evidence="7">The sequence shown here is derived from an EMBL/GenBank/DDBJ whole genome shotgun (WGS) entry which is preliminary data.</text>
</comment>
<evidence type="ECO:0000259" key="6">
    <source>
        <dbReference type="Pfam" id="PF05199"/>
    </source>
</evidence>
<accession>A0A117I5F5</accession>
<evidence type="ECO:0000259" key="5">
    <source>
        <dbReference type="Pfam" id="PF00732"/>
    </source>
</evidence>
<dbReference type="AlphaFoldDB" id="A0A117I5F5"/>
<dbReference type="PANTHER" id="PTHR46056">
    <property type="entry name" value="LONG-CHAIN-ALCOHOL OXIDASE"/>
    <property type="match status" value="1"/>
</dbReference>
<evidence type="ECO:0000313" key="7">
    <source>
        <dbReference type="EMBL" id="GAS88339.1"/>
    </source>
</evidence>
<keyword evidence="2" id="KW-0285">Flavoprotein</keyword>
<reference evidence="8" key="1">
    <citation type="journal article" date="2016" name="Genome Announc.">
        <title>Draft Genome Sequences of Five Rapidly Growing Mycobacterium Species, M. thermoresistibile, M. fortuitum subsp. acetamidolyticum, M. canariasense, M. brisbanense, and M. novocastrense.</title>
        <authorList>
            <person name="Katahira K."/>
            <person name="Ogura Y."/>
            <person name="Gotoh Y."/>
            <person name="Hayashi T."/>
        </authorList>
    </citation>
    <scope>NUCLEOTIDE SEQUENCE [LARGE SCALE GENOMIC DNA]</scope>
    <source>
        <strain evidence="8">JCM15654</strain>
    </source>
</reference>
<gene>
    <name evidence="7" type="ORF">RMCB_2435</name>
</gene>
<dbReference type="PANTHER" id="PTHR46056:SF12">
    <property type="entry name" value="LONG-CHAIN-ALCOHOL OXIDASE"/>
    <property type="match status" value="1"/>
</dbReference>
<feature type="domain" description="Glucose-methanol-choline oxidoreductase N-terminal" evidence="5">
    <location>
        <begin position="197"/>
        <end position="307"/>
    </location>
</feature>
<keyword evidence="4" id="KW-0560">Oxidoreductase</keyword>
<dbReference type="InterPro" id="IPR000172">
    <property type="entry name" value="GMC_OxRdtase_N"/>
</dbReference>
<dbReference type="Pfam" id="PF05199">
    <property type="entry name" value="GMC_oxred_C"/>
    <property type="match status" value="1"/>
</dbReference>
<feature type="domain" description="Glucose-methanol-choline oxidoreductase C-terminal" evidence="6">
    <location>
        <begin position="399"/>
        <end position="516"/>
    </location>
</feature>
<dbReference type="EMBL" id="BCSX01000022">
    <property type="protein sequence ID" value="GAS88339.1"/>
    <property type="molecule type" value="Genomic_DNA"/>
</dbReference>
<dbReference type="Proteomes" id="UP000069620">
    <property type="component" value="Unassembled WGS sequence"/>
</dbReference>
<dbReference type="GO" id="GO:0016614">
    <property type="term" value="F:oxidoreductase activity, acting on CH-OH group of donors"/>
    <property type="evidence" value="ECO:0007669"/>
    <property type="project" value="InterPro"/>
</dbReference>
<dbReference type="Pfam" id="PF00732">
    <property type="entry name" value="GMC_oxred_N"/>
    <property type="match status" value="1"/>
</dbReference>
<evidence type="ECO:0000256" key="2">
    <source>
        <dbReference type="ARBA" id="ARBA00022630"/>
    </source>
</evidence>
<evidence type="ECO:0000256" key="3">
    <source>
        <dbReference type="ARBA" id="ARBA00022827"/>
    </source>
</evidence>
<dbReference type="RefSeq" id="WP_062828974.1">
    <property type="nucleotide sequence ID" value="NZ_BCSX01000022.1"/>
</dbReference>
<name>A0A117I5F5_9MYCO</name>
<evidence type="ECO:0000313" key="8">
    <source>
        <dbReference type="Proteomes" id="UP000069620"/>
    </source>
</evidence>
<proteinExistence type="inferred from homology"/>
<dbReference type="OrthoDB" id="9798604at2"/>
<protein>
    <submittedName>
        <fullName evidence="7">GMC oxidoreductase</fullName>
    </submittedName>
</protein>
<dbReference type="GO" id="GO:0050660">
    <property type="term" value="F:flavin adenine dinucleotide binding"/>
    <property type="evidence" value="ECO:0007669"/>
    <property type="project" value="InterPro"/>
</dbReference>
<dbReference type="Gene3D" id="3.50.50.60">
    <property type="entry name" value="FAD/NAD(P)-binding domain"/>
    <property type="match status" value="2"/>
</dbReference>
<organism evidence="7 8">
    <name type="scientific">Mycolicibacterium brisbanense</name>
    <dbReference type="NCBI Taxonomy" id="146020"/>
    <lineage>
        <taxon>Bacteria</taxon>
        <taxon>Bacillati</taxon>
        <taxon>Actinomycetota</taxon>
        <taxon>Actinomycetes</taxon>
        <taxon>Mycobacteriales</taxon>
        <taxon>Mycobacteriaceae</taxon>
        <taxon>Mycolicibacterium</taxon>
    </lineage>
</organism>
<dbReference type="STRING" id="146020.RMCB_2435"/>